<dbReference type="GO" id="GO:0035516">
    <property type="term" value="F:broad specificity oxidative DNA demethylase activity"/>
    <property type="evidence" value="ECO:0007669"/>
    <property type="project" value="UniProtKB-EC"/>
</dbReference>
<dbReference type="GO" id="GO:0006281">
    <property type="term" value="P:DNA repair"/>
    <property type="evidence" value="ECO:0007669"/>
    <property type="project" value="UniProtKB-KW"/>
</dbReference>
<feature type="binding site" evidence="14">
    <location>
        <begin position="75"/>
        <end position="77"/>
    </location>
    <ligand>
        <name>substrate</name>
    </ligand>
</feature>
<keyword evidence="2 15" id="KW-0479">Metal-binding</keyword>
<keyword evidence="5 17" id="KW-0560">Oxidoreductase</keyword>
<dbReference type="NCBIfam" id="NF011930">
    <property type="entry name" value="PRK15401.1"/>
    <property type="match status" value="1"/>
</dbReference>
<dbReference type="FunFam" id="2.60.120.590:FF:000005">
    <property type="entry name" value="Alpha-ketoglutarate-dependent dioxygenase AlkB"/>
    <property type="match status" value="1"/>
</dbReference>
<organism evidence="17 18">
    <name type="scientific">Brucella daejeonensis</name>
    <dbReference type="NCBI Taxonomy" id="659015"/>
    <lineage>
        <taxon>Bacteria</taxon>
        <taxon>Pseudomonadati</taxon>
        <taxon>Pseudomonadota</taxon>
        <taxon>Alphaproteobacteria</taxon>
        <taxon>Hyphomicrobiales</taxon>
        <taxon>Brucellaceae</taxon>
        <taxon>Brucella/Ochrobactrum group</taxon>
        <taxon>Brucella</taxon>
    </lineage>
</organism>
<name>A0A7W9AUQ6_9HYPH</name>
<dbReference type="RefSeq" id="WP_183648366.1">
    <property type="nucleotide sequence ID" value="NZ_JACIJG010000002.1"/>
</dbReference>
<protein>
    <recommendedName>
        <fullName evidence="11">Alpha-ketoglutarate-dependent dioxygenase AlkB</fullName>
        <ecNumber evidence="10">1.14.11.33</ecNumber>
    </recommendedName>
    <alternativeName>
        <fullName evidence="12">Alkylated DNA repair protein AlkB</fullName>
    </alternativeName>
    <alternativeName>
        <fullName evidence="13">DNA oxidative demethylase AlkB</fullName>
    </alternativeName>
</protein>
<feature type="binding site" evidence="15">
    <location>
        <position position="130"/>
    </location>
    <ligand>
        <name>Fe cation</name>
        <dbReference type="ChEBI" id="CHEBI:24875"/>
        <note>catalytic</note>
    </ligand>
</feature>
<sequence>MKDLFGSLNTREDLAPGAVLLRGFALPDEDAILKAVGEVSAAAPFRHMVTPGGYRMSVAMTNCGSVGWVTDRTGYRYSPADPETGKPWPDMPQAFLALARSAAKQAGYPDFSPDACLINRYEPGAKLSLHQDKDEQDFSSPIVSVSLGLPATFQFGGLKRTDPVLKHVLSHGDVVVWGGPSRLFHHGILALKRGDHEKTGHVRINLTFRKTH</sequence>
<dbReference type="PANTHER" id="PTHR16557">
    <property type="entry name" value="ALKYLATED DNA REPAIR PROTEIN ALKB-RELATED"/>
    <property type="match status" value="1"/>
</dbReference>
<evidence type="ECO:0000256" key="14">
    <source>
        <dbReference type="PIRSR" id="PIRSR604574-1"/>
    </source>
</evidence>
<dbReference type="GO" id="GO:0035515">
    <property type="term" value="F:oxidative RNA demethylase activity"/>
    <property type="evidence" value="ECO:0007669"/>
    <property type="project" value="TreeGrafter"/>
</dbReference>
<dbReference type="GO" id="GO:0032259">
    <property type="term" value="P:methylation"/>
    <property type="evidence" value="ECO:0007669"/>
    <property type="project" value="UniProtKB-KW"/>
</dbReference>
<dbReference type="GO" id="GO:0035513">
    <property type="term" value="P:oxidative RNA demethylation"/>
    <property type="evidence" value="ECO:0007669"/>
    <property type="project" value="TreeGrafter"/>
</dbReference>
<feature type="binding site" evidence="14">
    <location>
        <begin position="203"/>
        <end position="209"/>
    </location>
    <ligand>
        <name>2-oxoglutarate</name>
        <dbReference type="ChEBI" id="CHEBI:16810"/>
    </ligand>
</feature>
<evidence type="ECO:0000256" key="4">
    <source>
        <dbReference type="ARBA" id="ARBA00022964"/>
    </source>
</evidence>
<evidence type="ECO:0000256" key="15">
    <source>
        <dbReference type="PIRSR" id="PIRSR604574-2"/>
    </source>
</evidence>
<comment type="similarity">
    <text evidence="1">Belongs to the alkB family.</text>
</comment>
<comment type="catalytic activity">
    <reaction evidence="8">
        <text>a methylated nucleobase within DNA + 2-oxoglutarate + O2 = a nucleobase within DNA + formaldehyde + succinate + CO2</text>
        <dbReference type="Rhea" id="RHEA:30299"/>
        <dbReference type="Rhea" id="RHEA-COMP:12192"/>
        <dbReference type="Rhea" id="RHEA-COMP:12193"/>
        <dbReference type="ChEBI" id="CHEBI:15379"/>
        <dbReference type="ChEBI" id="CHEBI:16526"/>
        <dbReference type="ChEBI" id="CHEBI:16810"/>
        <dbReference type="ChEBI" id="CHEBI:16842"/>
        <dbReference type="ChEBI" id="CHEBI:30031"/>
        <dbReference type="ChEBI" id="CHEBI:32875"/>
        <dbReference type="ChEBI" id="CHEBI:64428"/>
        <dbReference type="EC" id="1.14.11.33"/>
    </reaction>
</comment>
<evidence type="ECO:0000259" key="16">
    <source>
        <dbReference type="PROSITE" id="PS51471"/>
    </source>
</evidence>
<dbReference type="InterPro" id="IPR037151">
    <property type="entry name" value="AlkB-like_sf"/>
</dbReference>
<dbReference type="EMBL" id="JACIJG010000002">
    <property type="protein sequence ID" value="MBB5700955.1"/>
    <property type="molecule type" value="Genomic_DNA"/>
</dbReference>
<keyword evidence="4" id="KW-0223">Dioxygenase</keyword>
<keyword evidence="3" id="KW-0227">DNA damage</keyword>
<evidence type="ECO:0000256" key="11">
    <source>
        <dbReference type="ARBA" id="ARBA00072243"/>
    </source>
</evidence>
<feature type="binding site" evidence="14">
    <location>
        <position position="134"/>
    </location>
    <ligand>
        <name>substrate</name>
    </ligand>
</feature>
<dbReference type="InterPro" id="IPR004574">
    <property type="entry name" value="Alkb"/>
</dbReference>
<dbReference type="PANTHER" id="PTHR16557:SF2">
    <property type="entry name" value="NUCLEIC ACID DIOXYGENASE ALKBH1"/>
    <property type="match status" value="1"/>
</dbReference>
<feature type="domain" description="Fe2OG dioxygenase" evidence="16">
    <location>
        <begin position="112"/>
        <end position="212"/>
    </location>
</feature>
<dbReference type="GO" id="GO:0005737">
    <property type="term" value="C:cytoplasm"/>
    <property type="evidence" value="ECO:0007669"/>
    <property type="project" value="TreeGrafter"/>
</dbReference>
<evidence type="ECO:0000313" key="17">
    <source>
        <dbReference type="EMBL" id="MBB5700955.1"/>
    </source>
</evidence>
<feature type="binding site" evidence="14">
    <location>
        <position position="68"/>
    </location>
    <ligand>
        <name>substrate</name>
    </ligand>
</feature>
<feature type="binding site" evidence="14">
    <location>
        <position position="160"/>
    </location>
    <ligand>
        <name>substrate</name>
    </ligand>
</feature>
<dbReference type="InterPro" id="IPR005123">
    <property type="entry name" value="Oxoglu/Fe-dep_dioxygenase_dom"/>
</dbReference>
<feature type="binding site" evidence="14">
    <location>
        <begin position="119"/>
        <end position="121"/>
    </location>
    <ligand>
        <name>2-oxoglutarate</name>
        <dbReference type="ChEBI" id="CHEBI:16810"/>
    </ligand>
</feature>
<dbReference type="Gene3D" id="2.60.120.590">
    <property type="entry name" value="Alpha-ketoglutarate-dependent dioxygenase AlkB-like"/>
    <property type="match status" value="1"/>
</dbReference>
<keyword evidence="17" id="KW-0808">Transferase</keyword>
<dbReference type="AlphaFoldDB" id="A0A7W9AUQ6"/>
<keyword evidence="6 15" id="KW-0408">Iron</keyword>
<comment type="function">
    <text evidence="9">Dioxygenase that repairs alkylated DNA and RNA containing 3-methylcytosine or 1-methyladenine by oxidative demethylation. Has highest activity towards 3-methylcytosine. Has lower activity towards alkylated DNA containing ethenoadenine, and no detectable activity towards 1-methylguanine or 3-methylthymine. Accepts double-stranded and single-stranded substrates. Requires molecular oxygen, alpha-ketoglutarate and iron. Provides extensive resistance to alkylating agents such as MMS and DMS (SN2 agents), but not to MMNG and MNU (SN1 agents).</text>
</comment>
<evidence type="ECO:0000256" key="1">
    <source>
        <dbReference type="ARBA" id="ARBA00007879"/>
    </source>
</evidence>
<evidence type="ECO:0000313" key="18">
    <source>
        <dbReference type="Proteomes" id="UP000555546"/>
    </source>
</evidence>
<evidence type="ECO:0000256" key="7">
    <source>
        <dbReference type="ARBA" id="ARBA00023204"/>
    </source>
</evidence>
<reference evidence="17 18" key="1">
    <citation type="submission" date="2020-08" db="EMBL/GenBank/DDBJ databases">
        <title>Genomic Encyclopedia of Type Strains, Phase IV (KMG-IV): sequencing the most valuable type-strain genomes for metagenomic binning, comparative biology and taxonomic classification.</title>
        <authorList>
            <person name="Goeker M."/>
        </authorList>
    </citation>
    <scope>NUCLEOTIDE SEQUENCE [LARGE SCALE GENOMIC DNA]</scope>
    <source>
        <strain evidence="17 18">DSM 26944</strain>
    </source>
</reference>
<evidence type="ECO:0000256" key="12">
    <source>
        <dbReference type="ARBA" id="ARBA00080712"/>
    </source>
</evidence>
<gene>
    <name evidence="17" type="ORF">FHS76_000798</name>
</gene>
<dbReference type="Proteomes" id="UP000555546">
    <property type="component" value="Unassembled WGS sequence"/>
</dbReference>
<keyword evidence="18" id="KW-1185">Reference proteome</keyword>
<evidence type="ECO:0000256" key="8">
    <source>
        <dbReference type="ARBA" id="ARBA00050106"/>
    </source>
</evidence>
<evidence type="ECO:0000256" key="2">
    <source>
        <dbReference type="ARBA" id="ARBA00022723"/>
    </source>
</evidence>
<dbReference type="Pfam" id="PF13532">
    <property type="entry name" value="2OG-FeII_Oxy_2"/>
    <property type="match status" value="1"/>
</dbReference>
<keyword evidence="7" id="KW-0234">DNA repair</keyword>
<accession>A0A7W9AUQ6</accession>
<evidence type="ECO:0000256" key="13">
    <source>
        <dbReference type="ARBA" id="ARBA00082512"/>
    </source>
</evidence>
<evidence type="ECO:0000256" key="3">
    <source>
        <dbReference type="ARBA" id="ARBA00022763"/>
    </source>
</evidence>
<dbReference type="GO" id="GO:0008168">
    <property type="term" value="F:methyltransferase activity"/>
    <property type="evidence" value="ECO:0007669"/>
    <property type="project" value="UniProtKB-KW"/>
</dbReference>
<dbReference type="EC" id="1.14.11.33" evidence="10"/>
<dbReference type="InterPro" id="IPR027450">
    <property type="entry name" value="AlkB-like"/>
</dbReference>
<evidence type="ECO:0000256" key="10">
    <source>
        <dbReference type="ARBA" id="ARBA00066725"/>
    </source>
</evidence>
<evidence type="ECO:0000256" key="9">
    <source>
        <dbReference type="ARBA" id="ARBA00055649"/>
    </source>
</evidence>
<comment type="caution">
    <text evidence="17">The sequence shown here is derived from an EMBL/GenBank/DDBJ whole genome shotgun (WGS) entry which is preliminary data.</text>
</comment>
<evidence type="ECO:0000256" key="5">
    <source>
        <dbReference type="ARBA" id="ARBA00023002"/>
    </source>
</evidence>
<dbReference type="PROSITE" id="PS51471">
    <property type="entry name" value="FE2OG_OXY"/>
    <property type="match status" value="1"/>
</dbReference>
<feature type="binding site" evidence="15">
    <location>
        <position position="132"/>
    </location>
    <ligand>
        <name>Fe cation</name>
        <dbReference type="ChEBI" id="CHEBI:24875"/>
        <note>catalytic</note>
    </ligand>
</feature>
<comment type="cofactor">
    <cofactor evidence="15">
        <name>Fe(2+)</name>
        <dbReference type="ChEBI" id="CHEBI:29033"/>
    </cofactor>
    <text evidence="15">Binds 1 Fe(2+) ion per subunit.</text>
</comment>
<dbReference type="GO" id="GO:0008198">
    <property type="term" value="F:ferrous iron binding"/>
    <property type="evidence" value="ECO:0007669"/>
    <property type="project" value="TreeGrafter"/>
</dbReference>
<proteinExistence type="inferred from homology"/>
<keyword evidence="17" id="KW-0489">Methyltransferase</keyword>
<dbReference type="SUPFAM" id="SSF51197">
    <property type="entry name" value="Clavaminate synthase-like"/>
    <property type="match status" value="1"/>
</dbReference>
<evidence type="ECO:0000256" key="6">
    <source>
        <dbReference type="ARBA" id="ARBA00023004"/>
    </source>
</evidence>
<feature type="binding site" evidence="15">
    <location>
        <position position="186"/>
    </location>
    <ligand>
        <name>Fe cation</name>
        <dbReference type="ChEBI" id="CHEBI:24875"/>
        <note>catalytic</note>
    </ligand>
</feature>